<organism evidence="13 14">
    <name type="scientific">Metapseudomonas otitidis</name>
    <dbReference type="NCBI Taxonomy" id="319939"/>
    <lineage>
        <taxon>Bacteria</taxon>
        <taxon>Pseudomonadati</taxon>
        <taxon>Pseudomonadota</taxon>
        <taxon>Gammaproteobacteria</taxon>
        <taxon>Pseudomonadales</taxon>
        <taxon>Pseudomonadaceae</taxon>
        <taxon>Metapseudomonas</taxon>
    </lineage>
</organism>
<dbReference type="EMBL" id="JAWJUL010000018">
    <property type="protein sequence ID" value="MDV3439116.1"/>
    <property type="molecule type" value="Genomic_DNA"/>
</dbReference>
<comment type="caution">
    <text evidence="13">The sequence shown here is derived from an EMBL/GenBank/DDBJ whole genome shotgun (WGS) entry which is preliminary data.</text>
</comment>
<keyword evidence="9" id="KW-1029">Fimbrium biogenesis</keyword>
<evidence type="ECO:0000256" key="1">
    <source>
        <dbReference type="ARBA" id="ARBA00004571"/>
    </source>
</evidence>
<proteinExistence type="inferred from homology"/>
<evidence type="ECO:0000256" key="10">
    <source>
        <dbReference type="SAM" id="MobiDB-lite"/>
    </source>
</evidence>
<name>A0ABU3XNS0_9GAMM</name>
<dbReference type="PANTHER" id="PTHR30451:SF5">
    <property type="entry name" value="SLR0019 PROTEIN"/>
    <property type="match status" value="1"/>
</dbReference>
<evidence type="ECO:0000256" key="3">
    <source>
        <dbReference type="ARBA" id="ARBA00022448"/>
    </source>
</evidence>
<keyword evidence="3 9" id="KW-0813">Transport</keyword>
<keyword evidence="6" id="KW-0732">Signal</keyword>
<keyword evidence="8 9" id="KW-0998">Cell outer membrane</keyword>
<gene>
    <name evidence="13" type="ORF">R0G64_06715</name>
</gene>
<evidence type="ECO:0000256" key="4">
    <source>
        <dbReference type="ARBA" id="ARBA00022452"/>
    </source>
</evidence>
<evidence type="ECO:0000313" key="14">
    <source>
        <dbReference type="Proteomes" id="UP001273935"/>
    </source>
</evidence>
<dbReference type="PROSITE" id="PS01151">
    <property type="entry name" value="FIMBRIAL_USHER"/>
    <property type="match status" value="1"/>
</dbReference>
<feature type="domain" description="PapC-like C-terminal" evidence="11">
    <location>
        <begin position="752"/>
        <end position="805"/>
    </location>
</feature>
<dbReference type="InterPro" id="IPR000015">
    <property type="entry name" value="Fimb_usher"/>
</dbReference>
<dbReference type="InterPro" id="IPR025885">
    <property type="entry name" value="PapC_N"/>
</dbReference>
<evidence type="ECO:0000259" key="11">
    <source>
        <dbReference type="Pfam" id="PF13953"/>
    </source>
</evidence>
<dbReference type="RefSeq" id="WP_309042125.1">
    <property type="nucleotide sequence ID" value="NZ_CP133395.1"/>
</dbReference>
<comment type="subcellular location">
    <subcellularLocation>
        <location evidence="1 9">Cell outer membrane</location>
        <topology evidence="1 9">Multi-pass membrane protein</topology>
    </subcellularLocation>
</comment>
<dbReference type="Proteomes" id="UP001273935">
    <property type="component" value="Unassembled WGS sequence"/>
</dbReference>
<evidence type="ECO:0000256" key="2">
    <source>
        <dbReference type="ARBA" id="ARBA00008064"/>
    </source>
</evidence>
<feature type="domain" description="PapC N-terminal" evidence="12">
    <location>
        <begin position="37"/>
        <end position="175"/>
    </location>
</feature>
<dbReference type="PANTHER" id="PTHR30451">
    <property type="entry name" value="OUTER MEMBRANE USHER PROTEIN"/>
    <property type="match status" value="1"/>
</dbReference>
<evidence type="ECO:0000259" key="12">
    <source>
        <dbReference type="Pfam" id="PF13954"/>
    </source>
</evidence>
<keyword evidence="5 9" id="KW-0812">Transmembrane</keyword>
<feature type="compositionally biased region" description="Polar residues" evidence="10">
    <location>
        <begin position="458"/>
        <end position="472"/>
    </location>
</feature>
<dbReference type="InterPro" id="IPR042186">
    <property type="entry name" value="FimD_plug_dom"/>
</dbReference>
<keyword evidence="4" id="KW-1134">Transmembrane beta strand</keyword>
<accession>A0ABU3XNS0</accession>
<feature type="region of interest" description="Disordered" evidence="10">
    <location>
        <begin position="567"/>
        <end position="592"/>
    </location>
</feature>
<comment type="similarity">
    <text evidence="2 9">Belongs to the fimbrial export usher family.</text>
</comment>
<protein>
    <submittedName>
        <fullName evidence="13">Fimbria/pilus outer membrane usher protein</fullName>
    </submittedName>
</protein>
<dbReference type="Gene3D" id="3.10.20.410">
    <property type="match status" value="1"/>
</dbReference>
<dbReference type="Gene3D" id="2.60.40.2610">
    <property type="entry name" value="Outer membrane usher protein FimD, plug domain"/>
    <property type="match status" value="1"/>
</dbReference>
<evidence type="ECO:0000256" key="9">
    <source>
        <dbReference type="RuleBase" id="RU003884"/>
    </source>
</evidence>
<dbReference type="Pfam" id="PF00577">
    <property type="entry name" value="Usher"/>
    <property type="match status" value="1"/>
</dbReference>
<feature type="compositionally biased region" description="Basic and acidic residues" evidence="10">
    <location>
        <begin position="576"/>
        <end position="587"/>
    </location>
</feature>
<evidence type="ECO:0000313" key="13">
    <source>
        <dbReference type="EMBL" id="MDV3439116.1"/>
    </source>
</evidence>
<keyword evidence="14" id="KW-1185">Reference proteome</keyword>
<keyword evidence="7 9" id="KW-0472">Membrane</keyword>
<evidence type="ECO:0000256" key="6">
    <source>
        <dbReference type="ARBA" id="ARBA00022729"/>
    </source>
</evidence>
<evidence type="ECO:0000256" key="5">
    <source>
        <dbReference type="ARBA" id="ARBA00022692"/>
    </source>
</evidence>
<dbReference type="InterPro" id="IPR025949">
    <property type="entry name" value="PapC-like_C"/>
</dbReference>
<evidence type="ECO:0000256" key="8">
    <source>
        <dbReference type="ARBA" id="ARBA00023237"/>
    </source>
</evidence>
<sequence>MRHALQRPCRGLLSALLLGGMLVVLTRQGHSDERVLFDDSFLPPEARNFDLSQFEDESPVVPGNYQVDIRLNERIALRREMEVASDARGAFPCLPPELLELIGVDPAHLRSIEPATCGRLEDQVDGAQARFDMAELVLELQVPQVALRRNAYDYVDRTLWDEGATAAILGYTLNASHQEQTGSRSDSLFLNLDGGLNLGRWRLRHQGSQAWQSGATSAYRNAATYLQHDLDDWGSQLEIGEVNSSGQLLPGVPLSGLHLHSDPGMLPYSQRNFAPVFRGVARTQARIQVWQGATLLKELNVAPGPFELDDLAPPGRGGDLEVRVLEADGSEQRFALPYSPAVELLRPGQVRFSLAAGRLRDATLKYQPLVIDGVFRRGLDNRTTAYLGSQASSDYSALMIGAAFNTPMGAVATDLTHSRAQIHGQHEAGKSLGLAYSRSWPAGGPALALELRHAPSPGYQSLSSAAQRQDQPATLPADARPGGLRDRATANLTLDTGPDAQLSGGLLLQRDWQAPRWARQYQVGYTQRFRSFSLSLDVIRAQDAQGQPDDQARLSLSVPLGNRLGGSQSLSAAYTRRRDGTHDERLSLRGSAGESRQLAYTLSTSRNSQGSNASSLGGSYQSSRALLSGAVSQGDDYRTTSLGLTGSLLAHPEGITLTPMQGDTFAVLVAPGGAGARVAQQPGLALDGQGQAVVAGLQPYQMNELVLDPAGAADSVEFEETEQRIAPRSGAVVLVRFSTRSGNVLLARGYLPDGAPLPFAASLQNEQGQALGVVGQGGLIYLRLDGEPGTLRANWGPGANQQCTLPVPQPLPAADEPLRDLTCHP</sequence>
<dbReference type="InterPro" id="IPR018030">
    <property type="entry name" value="Fimbrial_membr_usher_CS"/>
</dbReference>
<dbReference type="Gene3D" id="2.60.40.2070">
    <property type="match status" value="1"/>
</dbReference>
<dbReference type="Gene3D" id="2.60.40.3110">
    <property type="match status" value="1"/>
</dbReference>
<dbReference type="InterPro" id="IPR043142">
    <property type="entry name" value="PapC-like_C_sf"/>
</dbReference>
<dbReference type="SUPFAM" id="SSF141729">
    <property type="entry name" value="FimD N-terminal domain-like"/>
    <property type="match status" value="1"/>
</dbReference>
<dbReference type="InterPro" id="IPR037224">
    <property type="entry name" value="PapC_N_sf"/>
</dbReference>
<dbReference type="Pfam" id="PF13953">
    <property type="entry name" value="PapC_C"/>
    <property type="match status" value="1"/>
</dbReference>
<evidence type="ECO:0000256" key="7">
    <source>
        <dbReference type="ARBA" id="ARBA00023136"/>
    </source>
</evidence>
<feature type="region of interest" description="Disordered" evidence="10">
    <location>
        <begin position="458"/>
        <end position="485"/>
    </location>
</feature>
<dbReference type="Pfam" id="PF13954">
    <property type="entry name" value="PapC_N"/>
    <property type="match status" value="1"/>
</dbReference>
<reference evidence="13 14" key="1">
    <citation type="submission" date="2023-10" db="EMBL/GenBank/DDBJ databases">
        <title>Pseudomonas otitidis isolated from a paediatric patient with cystic fibrosis in Chile.</title>
        <authorList>
            <person name="Amsteins-Romero L."/>
            <person name="Opazo-Capurro A."/>
            <person name="Matus-Kohler M."/>
            <person name="Gonzalez-Rocha G."/>
        </authorList>
    </citation>
    <scope>NUCLEOTIDE SEQUENCE [LARGE SCALE GENOMIC DNA]</scope>
    <source>
        <strain evidence="13 14">P-714</strain>
    </source>
</reference>